<dbReference type="Gene3D" id="3.90.1640.10">
    <property type="entry name" value="inorganic pyrophosphatase (n-terminal core)"/>
    <property type="match status" value="1"/>
</dbReference>
<accession>A0A2M8KGD1</accession>
<dbReference type="Proteomes" id="UP000231347">
    <property type="component" value="Unassembled WGS sequence"/>
</dbReference>
<dbReference type="SUPFAM" id="SSF64182">
    <property type="entry name" value="DHH phosphoesterases"/>
    <property type="match status" value="1"/>
</dbReference>
<dbReference type="EMBL" id="PFDY01000021">
    <property type="protein sequence ID" value="PJE58975.1"/>
    <property type="molecule type" value="Genomic_DNA"/>
</dbReference>
<proteinExistence type="predicted"/>
<dbReference type="GO" id="GO:0005737">
    <property type="term" value="C:cytoplasm"/>
    <property type="evidence" value="ECO:0007669"/>
    <property type="project" value="InterPro"/>
</dbReference>
<dbReference type="Pfam" id="PF02833">
    <property type="entry name" value="DHHA2"/>
    <property type="match status" value="1"/>
</dbReference>
<protein>
    <recommendedName>
        <fullName evidence="1">DHHA2 domain-containing protein</fullName>
    </recommendedName>
</protein>
<dbReference type="InterPro" id="IPR051319">
    <property type="entry name" value="Oligoribo/pAp-PDE_c-di-AMP_PDE"/>
</dbReference>
<evidence type="ECO:0000313" key="3">
    <source>
        <dbReference type="Proteomes" id="UP000231347"/>
    </source>
</evidence>
<dbReference type="PANTHER" id="PTHR47618">
    <property type="entry name" value="BIFUNCTIONAL OLIGORIBONUCLEASE AND PAP PHOSPHATASE NRNA"/>
    <property type="match status" value="1"/>
</dbReference>
<evidence type="ECO:0000313" key="2">
    <source>
        <dbReference type="EMBL" id="PJE58975.1"/>
    </source>
</evidence>
<dbReference type="GO" id="GO:0016462">
    <property type="term" value="F:pyrophosphatase activity"/>
    <property type="evidence" value="ECO:0007669"/>
    <property type="project" value="InterPro"/>
</dbReference>
<dbReference type="InterPro" id="IPR038222">
    <property type="entry name" value="DHHA2_dom_sf"/>
</dbReference>
<reference evidence="3" key="1">
    <citation type="submission" date="2017-09" db="EMBL/GenBank/DDBJ databases">
        <title>Depth-based differentiation of microbial function through sediment-hosted aquifers and enrichment of novel symbionts in the deep terrestrial subsurface.</title>
        <authorList>
            <person name="Probst A.J."/>
            <person name="Ladd B."/>
            <person name="Jarett J.K."/>
            <person name="Geller-Mcgrath D.E."/>
            <person name="Sieber C.M.K."/>
            <person name="Emerson J.B."/>
            <person name="Anantharaman K."/>
            <person name="Thomas B.C."/>
            <person name="Malmstrom R."/>
            <person name="Stieglmeier M."/>
            <person name="Klingl A."/>
            <person name="Woyke T."/>
            <person name="Ryan C.M."/>
            <person name="Banfield J.F."/>
        </authorList>
    </citation>
    <scope>NUCLEOTIDE SEQUENCE [LARGE SCALE GENOMIC DNA]</scope>
</reference>
<feature type="domain" description="DHHA2" evidence="1">
    <location>
        <begin position="194"/>
        <end position="272"/>
    </location>
</feature>
<dbReference type="InterPro" id="IPR004097">
    <property type="entry name" value="DHHA2"/>
</dbReference>
<dbReference type="AlphaFoldDB" id="A0A2M8KGD1"/>
<sequence>MPFKHQFLKLNQDKNLEKLLVTCNVNLDLDGLACVYAYKEFLSKMGQEVGIMIFGNIHEEARYLLNCFKIDFKNDKIDLSTVKIIIVDSSDLRGIDKSLNPKQVVGGIDHRQINDAYLFPNAKIQIELVGAAATLIAEKFIEHKISISFESVVLLYGAIISNTLNFQSSTTTKRDKNVVQWLARQHQLPTNLAEEMFLAKSDLGGDQLQERINGNFAWFDLAGRKIGIAQIEMIGVDNLIKKRKGEILIELKKAQKRLNLDNVFLSAIELRDGFNIFVSNNVDM</sequence>
<organism evidence="2 3">
    <name type="scientific">Candidatus Portnoybacteria bacterium CG10_big_fil_rev_8_21_14_0_10_40_22</name>
    <dbReference type="NCBI Taxonomy" id="1974814"/>
    <lineage>
        <taxon>Bacteria</taxon>
        <taxon>Candidatus Portnoyibacteriota</taxon>
    </lineage>
</organism>
<gene>
    <name evidence="2" type="ORF">COU83_00820</name>
</gene>
<dbReference type="Gene3D" id="3.10.310.20">
    <property type="entry name" value="DHHA2 domain"/>
    <property type="match status" value="1"/>
</dbReference>
<evidence type="ECO:0000259" key="1">
    <source>
        <dbReference type="Pfam" id="PF02833"/>
    </source>
</evidence>
<dbReference type="PANTHER" id="PTHR47618:SF1">
    <property type="entry name" value="BIFUNCTIONAL OLIGORIBONUCLEASE AND PAP PHOSPHATASE NRNA"/>
    <property type="match status" value="1"/>
</dbReference>
<dbReference type="InterPro" id="IPR038763">
    <property type="entry name" value="DHH_sf"/>
</dbReference>
<comment type="caution">
    <text evidence="2">The sequence shown here is derived from an EMBL/GenBank/DDBJ whole genome shotgun (WGS) entry which is preliminary data.</text>
</comment>
<name>A0A2M8KGD1_9BACT</name>